<dbReference type="GO" id="GO:0003948">
    <property type="term" value="F:N4-(beta-N-acetylglucosaminyl)-L-asparaginase activity"/>
    <property type="evidence" value="ECO:0007669"/>
    <property type="project" value="TreeGrafter"/>
</dbReference>
<gene>
    <name evidence="2" type="ORF">OFUS_LOCUS4999</name>
</gene>
<dbReference type="OrthoDB" id="2130750at2759"/>
<dbReference type="Pfam" id="PF01112">
    <property type="entry name" value="Asparaginase_2"/>
    <property type="match status" value="1"/>
</dbReference>
<accession>A0A8J1TIA5</accession>
<name>A0A8J1TIA5_OWEFU</name>
<proteinExistence type="inferred from homology"/>
<keyword evidence="3" id="KW-1185">Reference proteome</keyword>
<protein>
    <submittedName>
        <fullName evidence="2">Uncharacterized protein</fullName>
    </submittedName>
</protein>
<evidence type="ECO:0000256" key="1">
    <source>
        <dbReference type="ARBA" id="ARBA00010872"/>
    </source>
</evidence>
<dbReference type="GO" id="GO:0005764">
    <property type="term" value="C:lysosome"/>
    <property type="evidence" value="ECO:0007669"/>
    <property type="project" value="TreeGrafter"/>
</dbReference>
<comment type="similarity">
    <text evidence="1">Belongs to the Ntn-hydrolase family.</text>
</comment>
<dbReference type="AlphaFoldDB" id="A0A8J1TIA5"/>
<evidence type="ECO:0000313" key="3">
    <source>
        <dbReference type="Proteomes" id="UP000749559"/>
    </source>
</evidence>
<sequence>RVGDSPIAGAGAYVDNDVGGAAGTGDGDVMMRFLPSHQTVENMRQGMAPDAAAIDALKKIIRYYPKFVGALVAATVNGTYGAACHGIPSFHYSVRSPSMQHVTVMEVPCV</sequence>
<dbReference type="EMBL" id="CAIIXF020000002">
    <property type="protein sequence ID" value="CAH1778028.1"/>
    <property type="molecule type" value="Genomic_DNA"/>
</dbReference>
<dbReference type="InterPro" id="IPR029055">
    <property type="entry name" value="Ntn_hydrolases_N"/>
</dbReference>
<reference evidence="2" key="1">
    <citation type="submission" date="2022-03" db="EMBL/GenBank/DDBJ databases">
        <authorList>
            <person name="Martin C."/>
        </authorList>
    </citation>
    <scope>NUCLEOTIDE SEQUENCE</scope>
</reference>
<dbReference type="Gene3D" id="3.60.20.30">
    <property type="entry name" value="(Glycosyl)asparaginase"/>
    <property type="match status" value="1"/>
</dbReference>
<dbReference type="Proteomes" id="UP000749559">
    <property type="component" value="Unassembled WGS sequence"/>
</dbReference>
<comment type="caution">
    <text evidence="2">The sequence shown here is derived from an EMBL/GenBank/DDBJ whole genome shotgun (WGS) entry which is preliminary data.</text>
</comment>
<dbReference type="InterPro" id="IPR000246">
    <property type="entry name" value="Peptidase_T2"/>
</dbReference>
<evidence type="ECO:0000313" key="2">
    <source>
        <dbReference type="EMBL" id="CAH1778028.1"/>
    </source>
</evidence>
<feature type="non-terminal residue" evidence="2">
    <location>
        <position position="110"/>
    </location>
</feature>
<organism evidence="2 3">
    <name type="scientific">Owenia fusiformis</name>
    <name type="common">Polychaete worm</name>
    <dbReference type="NCBI Taxonomy" id="6347"/>
    <lineage>
        <taxon>Eukaryota</taxon>
        <taxon>Metazoa</taxon>
        <taxon>Spiralia</taxon>
        <taxon>Lophotrochozoa</taxon>
        <taxon>Annelida</taxon>
        <taxon>Polychaeta</taxon>
        <taxon>Sedentaria</taxon>
        <taxon>Canalipalpata</taxon>
        <taxon>Sabellida</taxon>
        <taxon>Oweniida</taxon>
        <taxon>Oweniidae</taxon>
        <taxon>Owenia</taxon>
    </lineage>
</organism>
<dbReference type="PANTHER" id="PTHR10188">
    <property type="entry name" value="L-ASPARAGINASE"/>
    <property type="match status" value="1"/>
</dbReference>
<dbReference type="SUPFAM" id="SSF56235">
    <property type="entry name" value="N-terminal nucleophile aminohydrolases (Ntn hydrolases)"/>
    <property type="match status" value="1"/>
</dbReference>
<dbReference type="PANTHER" id="PTHR10188:SF6">
    <property type="entry name" value="N(4)-(BETA-N-ACETYLGLUCOSAMINYL)-L-ASPARAGINASE"/>
    <property type="match status" value="1"/>
</dbReference>